<feature type="region of interest" description="Disordered" evidence="1">
    <location>
        <begin position="1"/>
        <end position="55"/>
    </location>
</feature>
<keyword evidence="3" id="KW-1185">Reference proteome</keyword>
<feature type="compositionally biased region" description="Acidic residues" evidence="1">
    <location>
        <begin position="19"/>
        <end position="34"/>
    </location>
</feature>
<evidence type="ECO:0000313" key="3">
    <source>
        <dbReference type="Proteomes" id="UP000799750"/>
    </source>
</evidence>
<dbReference type="Proteomes" id="UP000799750">
    <property type="component" value="Unassembled WGS sequence"/>
</dbReference>
<gene>
    <name evidence="2" type="ORF">BU16DRAFT_561810</name>
</gene>
<reference evidence="2" key="1">
    <citation type="journal article" date="2020" name="Stud. Mycol.">
        <title>101 Dothideomycetes genomes: a test case for predicting lifestyles and emergence of pathogens.</title>
        <authorList>
            <person name="Haridas S."/>
            <person name="Albert R."/>
            <person name="Binder M."/>
            <person name="Bloem J."/>
            <person name="Labutti K."/>
            <person name="Salamov A."/>
            <person name="Andreopoulos B."/>
            <person name="Baker S."/>
            <person name="Barry K."/>
            <person name="Bills G."/>
            <person name="Bluhm B."/>
            <person name="Cannon C."/>
            <person name="Castanera R."/>
            <person name="Culley D."/>
            <person name="Daum C."/>
            <person name="Ezra D."/>
            <person name="Gonzalez J."/>
            <person name="Henrissat B."/>
            <person name="Kuo A."/>
            <person name="Liang C."/>
            <person name="Lipzen A."/>
            <person name="Lutzoni F."/>
            <person name="Magnuson J."/>
            <person name="Mondo S."/>
            <person name="Nolan M."/>
            <person name="Ohm R."/>
            <person name="Pangilinan J."/>
            <person name="Park H.-J."/>
            <person name="Ramirez L."/>
            <person name="Alfaro M."/>
            <person name="Sun H."/>
            <person name="Tritt A."/>
            <person name="Yoshinaga Y."/>
            <person name="Zwiers L.-H."/>
            <person name="Turgeon B."/>
            <person name="Goodwin S."/>
            <person name="Spatafora J."/>
            <person name="Crous P."/>
            <person name="Grigoriev I."/>
        </authorList>
    </citation>
    <scope>NUCLEOTIDE SEQUENCE</scope>
    <source>
        <strain evidence="2">CBS 269.34</strain>
    </source>
</reference>
<evidence type="ECO:0000256" key="1">
    <source>
        <dbReference type="SAM" id="MobiDB-lite"/>
    </source>
</evidence>
<feature type="compositionally biased region" description="Low complexity" evidence="1">
    <location>
        <begin position="40"/>
        <end position="54"/>
    </location>
</feature>
<dbReference type="AlphaFoldDB" id="A0A6A6QSN9"/>
<feature type="compositionally biased region" description="Pro residues" evidence="1">
    <location>
        <begin position="200"/>
        <end position="211"/>
    </location>
</feature>
<sequence length="409" mass="44400">MSDEISRHEMNAIRQSLGDESEDYESEDCEDSDGSDLSKESLSNTSSSSSSDSSPKVILTAFTWDPFPVTTVVITSPGTELSEEESLGRLLDTLIASADELDSSPNSKKPEPEECGFWYHPLLNIPAEEPDAPCLMQSKIDYDSTEPASRIYIDASTQTDETCLPFLSSSILSSLSPTSLSTPSPSPSTSPPLTSTRPTFTPPPFHPPPPNTRRYLNTNPFVEPRAHRFVRSLSRLTTFLTLLLESAHPIPSPNPQASLPALVPSAHLTLSTQPAPPSCGVEPRMLPTNPHPHIHALAVQAEKKGAWLDTQLRRRHAVGFPFHTSLLDHIPADLQEQERGLRYPTGPGTSTPVSLEALYEAWEVVYELVEAGGVVKWFVGRIDGGGDLGEGGVRGALEEFLRRMGGLGG</sequence>
<accession>A0A6A6QSN9</accession>
<name>A0A6A6QSN9_9PEZI</name>
<proteinExistence type="predicted"/>
<protein>
    <submittedName>
        <fullName evidence="2">Uncharacterized protein</fullName>
    </submittedName>
</protein>
<feature type="compositionally biased region" description="Basic and acidic residues" evidence="1">
    <location>
        <begin position="1"/>
        <end position="11"/>
    </location>
</feature>
<organism evidence="2 3">
    <name type="scientific">Lophium mytilinum</name>
    <dbReference type="NCBI Taxonomy" id="390894"/>
    <lineage>
        <taxon>Eukaryota</taxon>
        <taxon>Fungi</taxon>
        <taxon>Dikarya</taxon>
        <taxon>Ascomycota</taxon>
        <taxon>Pezizomycotina</taxon>
        <taxon>Dothideomycetes</taxon>
        <taxon>Pleosporomycetidae</taxon>
        <taxon>Mytilinidiales</taxon>
        <taxon>Mytilinidiaceae</taxon>
        <taxon>Lophium</taxon>
    </lineage>
</organism>
<evidence type="ECO:0000313" key="2">
    <source>
        <dbReference type="EMBL" id="KAF2495528.1"/>
    </source>
</evidence>
<feature type="region of interest" description="Disordered" evidence="1">
    <location>
        <begin position="175"/>
        <end position="216"/>
    </location>
</feature>
<dbReference type="EMBL" id="MU004189">
    <property type="protein sequence ID" value="KAF2495528.1"/>
    <property type="molecule type" value="Genomic_DNA"/>
</dbReference>